<proteinExistence type="inferred from homology"/>
<evidence type="ECO:0000256" key="2">
    <source>
        <dbReference type="ARBA" id="ARBA00022679"/>
    </source>
</evidence>
<reference evidence="6" key="1">
    <citation type="journal article" date="2019" name="Int. J. Syst. Evol. Microbiol.">
        <title>The Global Catalogue of Microorganisms (GCM) 10K type strain sequencing project: providing services to taxonomists for standard genome sequencing and annotation.</title>
        <authorList>
            <consortium name="The Broad Institute Genomics Platform"/>
            <consortium name="The Broad Institute Genome Sequencing Center for Infectious Disease"/>
            <person name="Wu L."/>
            <person name="Ma J."/>
        </authorList>
    </citation>
    <scope>NUCLEOTIDE SEQUENCE [LARGE SCALE GENOMIC DNA]</scope>
    <source>
        <strain evidence="6">JCM 16374</strain>
    </source>
</reference>
<evidence type="ECO:0000256" key="3">
    <source>
        <dbReference type="SAM" id="MobiDB-lite"/>
    </source>
</evidence>
<dbReference type="Proteomes" id="UP001500994">
    <property type="component" value="Unassembled WGS sequence"/>
</dbReference>
<keyword evidence="6" id="KW-1185">Reference proteome</keyword>
<evidence type="ECO:0000256" key="1">
    <source>
        <dbReference type="ARBA" id="ARBA00010990"/>
    </source>
</evidence>
<sequence length="274" mass="29417">MTVTPATGPHRPADATDDATPDATADVTPDVTDTGIARVRPGECHVWFADASADLGLLSLLDATERDRYRQFLREQPRALYLTAHALARKVIAAQYGVRPAALRFTAVCKHCAGAHGKPRLVDPPFPLQLSLSHSDERVAVALTLDADVGVDLERVGHHREDLARTVLSAAEQHTLRSLAEGARDAAFIRYWCRKEAVLKATGDGLLVNPAALTVSPPDAPARLLAWDDRTGPARPVHLTDLDPGPGYRAAVAVLDHAPRVVAHRIDDVLGPPA</sequence>
<evidence type="ECO:0000313" key="5">
    <source>
        <dbReference type="EMBL" id="GAA2650472.1"/>
    </source>
</evidence>
<evidence type="ECO:0000259" key="4">
    <source>
        <dbReference type="Pfam" id="PF01648"/>
    </source>
</evidence>
<organism evidence="5 6">
    <name type="scientific">Streptomyces lunalinharesii</name>
    <dbReference type="NCBI Taxonomy" id="333384"/>
    <lineage>
        <taxon>Bacteria</taxon>
        <taxon>Bacillati</taxon>
        <taxon>Actinomycetota</taxon>
        <taxon>Actinomycetes</taxon>
        <taxon>Kitasatosporales</taxon>
        <taxon>Streptomycetaceae</taxon>
        <taxon>Streptomyces</taxon>
    </lineage>
</organism>
<feature type="region of interest" description="Disordered" evidence="3">
    <location>
        <begin position="1"/>
        <end position="29"/>
    </location>
</feature>
<comment type="similarity">
    <text evidence="1">Belongs to the P-Pant transferase superfamily. Gsp/Sfp/HetI/AcpT family.</text>
</comment>
<dbReference type="PANTHER" id="PTHR12215:SF10">
    <property type="entry name" value="L-AMINOADIPATE-SEMIALDEHYDE DEHYDROGENASE-PHOSPHOPANTETHEINYL TRANSFERASE"/>
    <property type="match status" value="1"/>
</dbReference>
<dbReference type="PANTHER" id="PTHR12215">
    <property type="entry name" value="PHOSPHOPANTETHEINE TRANSFERASE"/>
    <property type="match status" value="1"/>
</dbReference>
<name>A0ABP6DTX5_9ACTN</name>
<comment type="caution">
    <text evidence="5">The sequence shown here is derived from an EMBL/GenBank/DDBJ whole genome shotgun (WGS) entry which is preliminary data.</text>
</comment>
<dbReference type="Pfam" id="PF01648">
    <property type="entry name" value="ACPS"/>
    <property type="match status" value="1"/>
</dbReference>
<gene>
    <name evidence="5" type="ORF">GCM10009864_12850</name>
</gene>
<evidence type="ECO:0000313" key="6">
    <source>
        <dbReference type="Proteomes" id="UP001500994"/>
    </source>
</evidence>
<dbReference type="RefSeq" id="WP_344573975.1">
    <property type="nucleotide sequence ID" value="NZ_BAAARK010000003.1"/>
</dbReference>
<dbReference type="Gene3D" id="3.90.470.20">
    <property type="entry name" value="4'-phosphopantetheinyl transferase domain"/>
    <property type="match status" value="2"/>
</dbReference>
<dbReference type="EMBL" id="BAAARK010000003">
    <property type="protein sequence ID" value="GAA2650472.1"/>
    <property type="molecule type" value="Genomic_DNA"/>
</dbReference>
<protein>
    <submittedName>
        <fullName evidence="5">4'-phosphopantetheinyl transferase superfamily protein</fullName>
    </submittedName>
</protein>
<accession>A0ABP6DTX5</accession>
<dbReference type="SUPFAM" id="SSF56214">
    <property type="entry name" value="4'-phosphopantetheinyl transferase"/>
    <property type="match status" value="2"/>
</dbReference>
<keyword evidence="2 5" id="KW-0808">Transferase</keyword>
<dbReference type="InterPro" id="IPR050559">
    <property type="entry name" value="P-Pant_transferase_sf"/>
</dbReference>
<dbReference type="InterPro" id="IPR008278">
    <property type="entry name" value="4-PPantetheinyl_Trfase_dom"/>
</dbReference>
<feature type="domain" description="4'-phosphopantetheinyl transferase" evidence="4">
    <location>
        <begin position="149"/>
        <end position="252"/>
    </location>
</feature>
<dbReference type="GO" id="GO:0016740">
    <property type="term" value="F:transferase activity"/>
    <property type="evidence" value="ECO:0007669"/>
    <property type="project" value="UniProtKB-KW"/>
</dbReference>
<dbReference type="InterPro" id="IPR037143">
    <property type="entry name" value="4-PPantetheinyl_Trfase_dom_sf"/>
</dbReference>